<protein>
    <submittedName>
        <fullName evidence="1">Uncharacterized protein</fullName>
    </submittedName>
</protein>
<gene>
    <name evidence="1" type="ORF">ASTO00021_LOCUS7313</name>
</gene>
<dbReference type="EMBL" id="HBIN01009820">
    <property type="protein sequence ID" value="CAE0437071.1"/>
    <property type="molecule type" value="Transcribed_RNA"/>
</dbReference>
<evidence type="ECO:0000313" key="1">
    <source>
        <dbReference type="EMBL" id="CAE0437071.1"/>
    </source>
</evidence>
<accession>A0A7S3LNP1</accession>
<reference evidence="1" key="1">
    <citation type="submission" date="2021-01" db="EMBL/GenBank/DDBJ databases">
        <authorList>
            <person name="Corre E."/>
            <person name="Pelletier E."/>
            <person name="Niang G."/>
            <person name="Scheremetjew M."/>
            <person name="Finn R."/>
            <person name="Kale V."/>
            <person name="Holt S."/>
            <person name="Cochrane G."/>
            <person name="Meng A."/>
            <person name="Brown T."/>
            <person name="Cohen L."/>
        </authorList>
    </citation>
    <scope>NUCLEOTIDE SEQUENCE</scope>
    <source>
        <strain evidence="1">GSBS06</strain>
    </source>
</reference>
<organism evidence="1">
    <name type="scientific">Aplanochytrium stocchinoi</name>
    <dbReference type="NCBI Taxonomy" id="215587"/>
    <lineage>
        <taxon>Eukaryota</taxon>
        <taxon>Sar</taxon>
        <taxon>Stramenopiles</taxon>
        <taxon>Bigyra</taxon>
        <taxon>Labyrinthulomycetes</taxon>
        <taxon>Thraustochytrida</taxon>
        <taxon>Thraustochytriidae</taxon>
        <taxon>Aplanochytrium</taxon>
    </lineage>
</organism>
<dbReference type="AlphaFoldDB" id="A0A7S3LNP1"/>
<proteinExistence type="predicted"/>
<name>A0A7S3LNP1_9STRA</name>
<sequence length="289" mass="33268">MPVQDVKKLFDLAFEDLQKAQATLENGKSLQKCANRFIKLSQRLYDIWKIYDEEFESTIDVVAAKTLLLFSRSCFTVSHIILNKNWRELNEKEKGLKQVLTLPRRAARKVAKRTVLRKKYQYQNPKSEYGKRNLSKVMHQQQYGHRVYMDELANVGCTLKDLGLSLVFAIEGTKLAKDNGFVAFEPLDPSVFTLKFAQEDLMMSWTVFSDYLDIFLLDNEGAPNVMNLLPLMEKYGLKTRSKMVAQIKNRGSKNNAGFYEINDTLGDLQKVSKLVKILEEGPDSFEQDV</sequence>